<keyword evidence="1" id="KW-0812">Transmembrane</keyword>
<feature type="transmembrane region" description="Helical" evidence="1">
    <location>
        <begin position="42"/>
        <end position="61"/>
    </location>
</feature>
<protein>
    <submittedName>
        <fullName evidence="2">Uncharacterized protein</fullName>
    </submittedName>
</protein>
<dbReference type="Proteomes" id="UP000248926">
    <property type="component" value="Unassembled WGS sequence"/>
</dbReference>
<feature type="transmembrane region" description="Helical" evidence="1">
    <location>
        <begin position="67"/>
        <end position="85"/>
    </location>
</feature>
<proteinExistence type="predicted"/>
<reference evidence="2 3" key="1">
    <citation type="journal article" date="2018" name="Genet. Mol. Biol.">
        <title>The genome sequence of Dyella jiangningensis FCAV SCS01 from a lignocellulose-decomposing microbial consortium metagenome reveals potential for biotechnological applications.</title>
        <authorList>
            <person name="Desiderato J.G."/>
            <person name="Alvarenga D.O."/>
            <person name="Constancio M.T.L."/>
            <person name="Alves L.M.C."/>
            <person name="Varani A.M."/>
        </authorList>
    </citation>
    <scope>NUCLEOTIDE SEQUENCE [LARGE SCALE GENOMIC DNA]</scope>
    <source>
        <strain evidence="2 3">FCAV SCS01</strain>
    </source>
</reference>
<keyword evidence="1" id="KW-1133">Transmembrane helix</keyword>
<accession>A0A328P0I3</accession>
<organism evidence="2 3">
    <name type="scientific">Dyella jiangningensis</name>
    <dbReference type="NCBI Taxonomy" id="1379159"/>
    <lineage>
        <taxon>Bacteria</taxon>
        <taxon>Pseudomonadati</taxon>
        <taxon>Pseudomonadota</taxon>
        <taxon>Gammaproteobacteria</taxon>
        <taxon>Lysobacterales</taxon>
        <taxon>Rhodanobacteraceae</taxon>
        <taxon>Dyella</taxon>
    </lineage>
</organism>
<feature type="transmembrane region" description="Helical" evidence="1">
    <location>
        <begin position="6"/>
        <end position="22"/>
    </location>
</feature>
<evidence type="ECO:0000313" key="3">
    <source>
        <dbReference type="Proteomes" id="UP000248926"/>
    </source>
</evidence>
<keyword evidence="1" id="KW-0472">Membrane</keyword>
<comment type="caution">
    <text evidence="2">The sequence shown here is derived from an EMBL/GenBank/DDBJ whole genome shotgun (WGS) entry which is preliminary data.</text>
</comment>
<sequence length="104" mass="11525">MVTLLTAFFCSLALVGLMALLTRRWMRRVRHDRSEASLLRTAMKAAAAVTIVAMCVAYQLAGGNDRKWAAIVAVSGGALVMLVIWEKRRRLLIAERIRKIGINA</sequence>
<dbReference type="AlphaFoldDB" id="A0A328P0I3"/>
<evidence type="ECO:0000256" key="1">
    <source>
        <dbReference type="SAM" id="Phobius"/>
    </source>
</evidence>
<name>A0A328P0I3_9GAMM</name>
<keyword evidence="3" id="KW-1185">Reference proteome</keyword>
<gene>
    <name evidence="2" type="ORF">CA260_19160</name>
</gene>
<dbReference type="EMBL" id="NFZS01000005">
    <property type="protein sequence ID" value="RAO74921.1"/>
    <property type="molecule type" value="Genomic_DNA"/>
</dbReference>
<evidence type="ECO:0000313" key="2">
    <source>
        <dbReference type="EMBL" id="RAO74921.1"/>
    </source>
</evidence>